<sequence length="159" mass="16366">MSVAFTKESDAESVAADLPDRPVPAHANLVTAAGLAAIDAELAAARAAYAEAQAGDAISADRSAMARATRDLRYWSSRRASAQLVEGRPADGSAGFGSVITFEREDGRRQTYAIVGDDEADPHGGSVSYVSPLARAMTGKQVGEMATLAGADVEIVAIA</sequence>
<dbReference type="AlphaFoldDB" id="A0A916ZPM4"/>
<feature type="domain" description="Transcription elongation factor GreA/GreB C-terminal" evidence="2">
    <location>
        <begin position="92"/>
        <end position="150"/>
    </location>
</feature>
<dbReference type="GO" id="GO:0003746">
    <property type="term" value="F:translation elongation factor activity"/>
    <property type="evidence" value="ECO:0007669"/>
    <property type="project" value="UniProtKB-KW"/>
</dbReference>
<dbReference type="Gene3D" id="3.10.50.30">
    <property type="entry name" value="Transcription elongation factor, GreA/GreB, C-terminal domain"/>
    <property type="match status" value="1"/>
</dbReference>
<dbReference type="EMBL" id="BMJM01000003">
    <property type="protein sequence ID" value="GGE07948.1"/>
    <property type="molecule type" value="Genomic_DNA"/>
</dbReference>
<evidence type="ECO:0000259" key="2">
    <source>
        <dbReference type="Pfam" id="PF01272"/>
    </source>
</evidence>
<dbReference type="PIRSF" id="PIRSF006092">
    <property type="entry name" value="GreA_GreB"/>
    <property type="match status" value="1"/>
</dbReference>
<evidence type="ECO:0000313" key="4">
    <source>
        <dbReference type="Proteomes" id="UP000635071"/>
    </source>
</evidence>
<reference evidence="3" key="1">
    <citation type="journal article" date="2014" name="Int. J. Syst. Evol. Microbiol.">
        <title>Complete genome sequence of Corynebacterium casei LMG S-19264T (=DSM 44701T), isolated from a smear-ripened cheese.</title>
        <authorList>
            <consortium name="US DOE Joint Genome Institute (JGI-PGF)"/>
            <person name="Walter F."/>
            <person name="Albersmeier A."/>
            <person name="Kalinowski J."/>
            <person name="Ruckert C."/>
        </authorList>
    </citation>
    <scope>NUCLEOTIDE SEQUENCE</scope>
    <source>
        <strain evidence="3">CGMCC 1.15519</strain>
    </source>
</reference>
<gene>
    <name evidence="3" type="primary">greB</name>
    <name evidence="3" type="ORF">GCM10011529_12950</name>
</gene>
<protein>
    <submittedName>
        <fullName evidence="3">Transcription elongation factor GreB</fullName>
    </submittedName>
</protein>
<comment type="caution">
    <text evidence="3">The sequence shown here is derived from an EMBL/GenBank/DDBJ whole genome shotgun (WGS) entry which is preliminary data.</text>
</comment>
<name>A0A916ZPM4_9SPHN</name>
<dbReference type="PANTHER" id="PTHR30437:SF6">
    <property type="entry name" value="TRANSCRIPTION ELONGATION FACTOR GREB"/>
    <property type="match status" value="1"/>
</dbReference>
<organism evidence="3 4">
    <name type="scientific">Sandarakinorhabdus glacialis</name>
    <dbReference type="NCBI Taxonomy" id="1614636"/>
    <lineage>
        <taxon>Bacteria</taxon>
        <taxon>Pseudomonadati</taxon>
        <taxon>Pseudomonadota</taxon>
        <taxon>Alphaproteobacteria</taxon>
        <taxon>Sphingomonadales</taxon>
        <taxon>Sphingosinicellaceae</taxon>
        <taxon>Sandarakinorhabdus</taxon>
    </lineage>
</organism>
<evidence type="ECO:0000313" key="3">
    <source>
        <dbReference type="EMBL" id="GGE07948.1"/>
    </source>
</evidence>
<evidence type="ECO:0000256" key="1">
    <source>
        <dbReference type="SAM" id="MobiDB-lite"/>
    </source>
</evidence>
<keyword evidence="4" id="KW-1185">Reference proteome</keyword>
<dbReference type="GO" id="GO:0070063">
    <property type="term" value="F:RNA polymerase binding"/>
    <property type="evidence" value="ECO:0007669"/>
    <property type="project" value="InterPro"/>
</dbReference>
<dbReference type="GO" id="GO:0003677">
    <property type="term" value="F:DNA binding"/>
    <property type="evidence" value="ECO:0007669"/>
    <property type="project" value="InterPro"/>
</dbReference>
<dbReference type="NCBIfam" id="NF004973">
    <property type="entry name" value="PRK06342.1"/>
    <property type="match status" value="1"/>
</dbReference>
<accession>A0A916ZPM4</accession>
<dbReference type="SUPFAM" id="SSF54534">
    <property type="entry name" value="FKBP-like"/>
    <property type="match status" value="1"/>
</dbReference>
<dbReference type="InterPro" id="IPR036953">
    <property type="entry name" value="GreA/GreB_C_sf"/>
</dbReference>
<dbReference type="GO" id="GO:0032784">
    <property type="term" value="P:regulation of DNA-templated transcription elongation"/>
    <property type="evidence" value="ECO:0007669"/>
    <property type="project" value="InterPro"/>
</dbReference>
<keyword evidence="3" id="KW-0251">Elongation factor</keyword>
<dbReference type="InterPro" id="IPR023459">
    <property type="entry name" value="Tscrpt_elong_fac_GreA/B_fam"/>
</dbReference>
<feature type="region of interest" description="Disordered" evidence="1">
    <location>
        <begin position="1"/>
        <end position="21"/>
    </location>
</feature>
<dbReference type="Proteomes" id="UP000635071">
    <property type="component" value="Unassembled WGS sequence"/>
</dbReference>
<dbReference type="InterPro" id="IPR001437">
    <property type="entry name" value="Tscrpt_elong_fac_GreA/B_C"/>
</dbReference>
<dbReference type="PANTHER" id="PTHR30437">
    <property type="entry name" value="TRANSCRIPTION ELONGATION FACTOR GREA"/>
    <property type="match status" value="1"/>
</dbReference>
<reference evidence="3" key="2">
    <citation type="submission" date="2020-09" db="EMBL/GenBank/DDBJ databases">
        <authorList>
            <person name="Sun Q."/>
            <person name="Zhou Y."/>
        </authorList>
    </citation>
    <scope>NUCLEOTIDE SEQUENCE</scope>
    <source>
        <strain evidence="3">CGMCC 1.15519</strain>
    </source>
</reference>
<dbReference type="GO" id="GO:0006354">
    <property type="term" value="P:DNA-templated transcription elongation"/>
    <property type="evidence" value="ECO:0007669"/>
    <property type="project" value="TreeGrafter"/>
</dbReference>
<dbReference type="Pfam" id="PF01272">
    <property type="entry name" value="GreA_GreB"/>
    <property type="match status" value="1"/>
</dbReference>
<keyword evidence="3" id="KW-0648">Protein biosynthesis</keyword>
<proteinExistence type="predicted"/>